<evidence type="ECO:0000259" key="6">
    <source>
        <dbReference type="Pfam" id="PF01494"/>
    </source>
</evidence>
<reference evidence="7 8" key="1">
    <citation type="submission" date="2019-04" db="EMBL/GenBank/DDBJ databases">
        <title>Friends and foes A comparative genomics study of 23 Aspergillus species from section Flavi.</title>
        <authorList>
            <consortium name="DOE Joint Genome Institute"/>
            <person name="Kjaerbolling I."/>
            <person name="Vesth T."/>
            <person name="Frisvad J.C."/>
            <person name="Nybo J.L."/>
            <person name="Theobald S."/>
            <person name="Kildgaard S."/>
            <person name="Isbrandt T."/>
            <person name="Kuo A."/>
            <person name="Sato A."/>
            <person name="Lyhne E.K."/>
            <person name="Kogle M.E."/>
            <person name="Wiebenga A."/>
            <person name="Kun R.S."/>
            <person name="Lubbers R.J."/>
            <person name="Makela M.R."/>
            <person name="Barry K."/>
            <person name="Chovatia M."/>
            <person name="Clum A."/>
            <person name="Daum C."/>
            <person name="Haridas S."/>
            <person name="He G."/>
            <person name="LaButti K."/>
            <person name="Lipzen A."/>
            <person name="Mondo S."/>
            <person name="Riley R."/>
            <person name="Salamov A."/>
            <person name="Simmons B.A."/>
            <person name="Magnuson J.K."/>
            <person name="Henrissat B."/>
            <person name="Mortensen U.H."/>
            <person name="Larsen T.O."/>
            <person name="Devries R.P."/>
            <person name="Grigoriev I.V."/>
            <person name="Machida M."/>
            <person name="Baker S.E."/>
            <person name="Andersen M.R."/>
        </authorList>
    </citation>
    <scope>NUCLEOTIDE SEQUENCE [LARGE SCALE GENOMIC DNA]</scope>
    <source>
        <strain evidence="7 8">CBS 151.66</strain>
    </source>
</reference>
<keyword evidence="5" id="KW-0472">Membrane</keyword>
<keyword evidence="5" id="KW-1133">Transmembrane helix</keyword>
<sequence>MATDSSAVYTFLDTEIQQELQEERIIMRKSGERGDLLDERSPSKSFKVIIVGGSIAELSLALMLEKNGIDFLMLEGYPSIATQVGASLALLPNGLVIEMAEHSVDKVFFLDSKGKPFWSSENFNQQITGRFYHSPRIQILYDNIQDKSKILTSQRVPTVQNSPSHVTIVTKAGQSHMGDIVVGADEIQITVRQQMWKEAGKTDPLWTDPSEENTLPATYACIFGISEGVPGIERGTLSSVYNEYFSYLIPRFSQEKEEALAKERWGDYITPMVRFSDLYKHKTNSVYTSLSEYVYKRCYLQKIMTIGDSCHKFEPLTGEGGNSAIETAAALMNHLMAALMRARSHSLSTADVSSVFGKVQGQREEHVWSLVKTSHTRQPVSLDMVPIPRRSRDIPFHDELFRVPATRGFLGLLLCAGYLLIAFVAFRLLFVAAAANGTWSLVHVAVRGQSLTIGETKVPIRQLYPRFQPVCKVLQSLVTIFFPALLYSLASMLPLISIFTVEGYRPRDKWSFLSSPSLWAILYQLHGIGLIAPFYFMASTFLPLGYHSTAKAILPAVAVGYILPPMLLFLPVEDAQTYQAIVAAWQPAPIFAVLLTGVFSWTIRWIHQARQAKATPASTDEDLAPRSCPSAYSLRNYRHYIRCWVSISDLYRVGISKVSPLTAFAGGLVVGFFGIGPDATAAAVEFQQRC</sequence>
<dbReference type="GO" id="GO:0071949">
    <property type="term" value="F:FAD binding"/>
    <property type="evidence" value="ECO:0007669"/>
    <property type="project" value="InterPro"/>
</dbReference>
<protein>
    <recommendedName>
        <fullName evidence="6">FAD-binding domain-containing protein</fullName>
    </recommendedName>
</protein>
<dbReference type="OrthoDB" id="10029326at2759"/>
<evidence type="ECO:0000256" key="4">
    <source>
        <dbReference type="ARBA" id="ARBA00023002"/>
    </source>
</evidence>
<proteinExistence type="inferred from homology"/>
<keyword evidence="5" id="KW-0812">Transmembrane</keyword>
<dbReference type="GO" id="GO:0004497">
    <property type="term" value="F:monooxygenase activity"/>
    <property type="evidence" value="ECO:0007669"/>
    <property type="project" value="InterPro"/>
</dbReference>
<dbReference type="SUPFAM" id="SSF51905">
    <property type="entry name" value="FAD/NAD(P)-binding domain"/>
    <property type="match status" value="1"/>
</dbReference>
<dbReference type="EMBL" id="ML732254">
    <property type="protein sequence ID" value="KAB8072140.1"/>
    <property type="molecule type" value="Genomic_DNA"/>
</dbReference>
<evidence type="ECO:0000256" key="3">
    <source>
        <dbReference type="ARBA" id="ARBA00022827"/>
    </source>
</evidence>
<evidence type="ECO:0000256" key="1">
    <source>
        <dbReference type="ARBA" id="ARBA00007992"/>
    </source>
</evidence>
<dbReference type="Pfam" id="PF01494">
    <property type="entry name" value="FAD_binding_3"/>
    <property type="match status" value="1"/>
</dbReference>
<keyword evidence="4" id="KW-0560">Oxidoreductase</keyword>
<gene>
    <name evidence="7" type="ORF">BDV29DRAFT_196997</name>
</gene>
<dbReference type="PANTHER" id="PTHR47356">
    <property type="entry name" value="FAD-DEPENDENT MONOOXYGENASE ASQG-RELATED"/>
    <property type="match status" value="1"/>
</dbReference>
<dbReference type="Proteomes" id="UP000326565">
    <property type="component" value="Unassembled WGS sequence"/>
</dbReference>
<evidence type="ECO:0000256" key="5">
    <source>
        <dbReference type="SAM" id="Phobius"/>
    </source>
</evidence>
<evidence type="ECO:0000313" key="8">
    <source>
        <dbReference type="Proteomes" id="UP000326565"/>
    </source>
</evidence>
<dbReference type="PANTHER" id="PTHR47356:SF2">
    <property type="entry name" value="FAD-BINDING DOMAIN-CONTAINING PROTEIN-RELATED"/>
    <property type="match status" value="1"/>
</dbReference>
<dbReference type="InterPro" id="IPR050562">
    <property type="entry name" value="FAD_mOase_fung"/>
</dbReference>
<feature type="domain" description="FAD-binding" evidence="6">
    <location>
        <begin position="290"/>
        <end position="350"/>
    </location>
</feature>
<name>A0A5N5WYA9_9EURO</name>
<dbReference type="InterPro" id="IPR036188">
    <property type="entry name" value="FAD/NAD-bd_sf"/>
</dbReference>
<comment type="similarity">
    <text evidence="1">Belongs to the paxM FAD-dependent monooxygenase family.</text>
</comment>
<keyword evidence="2" id="KW-0285">Flavoprotein</keyword>
<keyword evidence="3" id="KW-0274">FAD</keyword>
<organism evidence="7 8">
    <name type="scientific">Aspergillus leporis</name>
    <dbReference type="NCBI Taxonomy" id="41062"/>
    <lineage>
        <taxon>Eukaryota</taxon>
        <taxon>Fungi</taxon>
        <taxon>Dikarya</taxon>
        <taxon>Ascomycota</taxon>
        <taxon>Pezizomycotina</taxon>
        <taxon>Eurotiomycetes</taxon>
        <taxon>Eurotiomycetidae</taxon>
        <taxon>Eurotiales</taxon>
        <taxon>Aspergillaceae</taxon>
        <taxon>Aspergillus</taxon>
        <taxon>Aspergillus subgen. Circumdati</taxon>
    </lineage>
</organism>
<feature type="transmembrane region" description="Helical" evidence="5">
    <location>
        <begin position="476"/>
        <end position="501"/>
    </location>
</feature>
<dbReference type="Gene3D" id="3.50.50.60">
    <property type="entry name" value="FAD/NAD(P)-binding domain"/>
    <property type="match status" value="2"/>
</dbReference>
<evidence type="ECO:0000256" key="2">
    <source>
        <dbReference type="ARBA" id="ARBA00022630"/>
    </source>
</evidence>
<evidence type="ECO:0000313" key="7">
    <source>
        <dbReference type="EMBL" id="KAB8072140.1"/>
    </source>
</evidence>
<keyword evidence="8" id="KW-1185">Reference proteome</keyword>
<feature type="transmembrane region" description="Helical" evidence="5">
    <location>
        <begin position="584"/>
        <end position="603"/>
    </location>
</feature>
<accession>A0A5N5WYA9</accession>
<dbReference type="AlphaFoldDB" id="A0A5N5WYA9"/>
<feature type="transmembrane region" description="Helical" evidence="5">
    <location>
        <begin position="521"/>
        <end position="545"/>
    </location>
</feature>
<dbReference type="PRINTS" id="PR00420">
    <property type="entry name" value="RNGMNOXGNASE"/>
</dbReference>
<feature type="transmembrane region" description="Helical" evidence="5">
    <location>
        <begin position="409"/>
        <end position="430"/>
    </location>
</feature>
<feature type="transmembrane region" description="Helical" evidence="5">
    <location>
        <begin position="552"/>
        <end position="572"/>
    </location>
</feature>
<dbReference type="InterPro" id="IPR002938">
    <property type="entry name" value="FAD-bd"/>
</dbReference>